<accession>A0A6J8CII6</accession>
<name>A0A6J8CII6_MYTCO</name>
<dbReference type="SUPFAM" id="SSF63825">
    <property type="entry name" value="YWTD domain"/>
    <property type="match status" value="1"/>
</dbReference>
<dbReference type="EMBL" id="CACVKT020005542">
    <property type="protein sequence ID" value="CAC5395521.1"/>
    <property type="molecule type" value="Genomic_DNA"/>
</dbReference>
<dbReference type="AlphaFoldDB" id="A0A6J8CII6"/>
<sequence length="159" mass="18290">MKNIYFTARNMKVLAADGSLDYDVKLRHYAYDVECIDIDTLAVTSGDSNSKCISIVDMKYNRVKKRIPLNSDSYEIAGTDRDLIYSRGRKGIQRLNLQDNSSSQIVPEENTTYCYVARFGNKIYHTNHITNSVTCYDLKGDKQWTFNNDTILKYQTLSL</sequence>
<evidence type="ECO:0000313" key="1">
    <source>
        <dbReference type="EMBL" id="CAC5395521.1"/>
    </source>
</evidence>
<dbReference type="Proteomes" id="UP000507470">
    <property type="component" value="Unassembled WGS sequence"/>
</dbReference>
<gene>
    <name evidence="1" type="ORF">MCOR_30187</name>
</gene>
<proteinExistence type="predicted"/>
<evidence type="ECO:0000313" key="2">
    <source>
        <dbReference type="Proteomes" id="UP000507470"/>
    </source>
</evidence>
<organism evidence="1 2">
    <name type="scientific">Mytilus coruscus</name>
    <name type="common">Sea mussel</name>
    <dbReference type="NCBI Taxonomy" id="42192"/>
    <lineage>
        <taxon>Eukaryota</taxon>
        <taxon>Metazoa</taxon>
        <taxon>Spiralia</taxon>
        <taxon>Lophotrochozoa</taxon>
        <taxon>Mollusca</taxon>
        <taxon>Bivalvia</taxon>
        <taxon>Autobranchia</taxon>
        <taxon>Pteriomorphia</taxon>
        <taxon>Mytilida</taxon>
        <taxon>Mytiloidea</taxon>
        <taxon>Mytilidae</taxon>
        <taxon>Mytilinae</taxon>
        <taxon>Mytilus</taxon>
    </lineage>
</organism>
<protein>
    <submittedName>
        <fullName evidence="1">Uncharacterized protein</fullName>
    </submittedName>
</protein>
<reference evidence="1 2" key="1">
    <citation type="submission" date="2020-06" db="EMBL/GenBank/DDBJ databases">
        <authorList>
            <person name="Li R."/>
            <person name="Bekaert M."/>
        </authorList>
    </citation>
    <scope>NUCLEOTIDE SEQUENCE [LARGE SCALE GENOMIC DNA]</scope>
    <source>
        <strain evidence="2">wild</strain>
    </source>
</reference>
<keyword evidence="2" id="KW-1185">Reference proteome</keyword>